<gene>
    <name evidence="1" type="ORF">AXFE_11430</name>
</gene>
<organism evidence="1 2">
    <name type="scientific">Acidithrix ferrooxidans</name>
    <dbReference type="NCBI Taxonomy" id="1280514"/>
    <lineage>
        <taxon>Bacteria</taxon>
        <taxon>Bacillati</taxon>
        <taxon>Actinomycetota</taxon>
        <taxon>Acidimicrobiia</taxon>
        <taxon>Acidimicrobiales</taxon>
        <taxon>Acidimicrobiaceae</taxon>
        <taxon>Acidithrix</taxon>
    </lineage>
</organism>
<protein>
    <submittedName>
        <fullName evidence="1">Uncharacterized protein</fullName>
    </submittedName>
</protein>
<dbReference type="AlphaFoldDB" id="A0A0D8HJK4"/>
<dbReference type="Proteomes" id="UP000032360">
    <property type="component" value="Unassembled WGS sequence"/>
</dbReference>
<evidence type="ECO:0000313" key="1">
    <source>
        <dbReference type="EMBL" id="KJF18044.1"/>
    </source>
</evidence>
<evidence type="ECO:0000313" key="2">
    <source>
        <dbReference type="Proteomes" id="UP000032360"/>
    </source>
</evidence>
<dbReference type="STRING" id="1280514.AXFE_11430"/>
<keyword evidence="2" id="KW-1185">Reference proteome</keyword>
<comment type="caution">
    <text evidence="1">The sequence shown here is derived from an EMBL/GenBank/DDBJ whole genome shotgun (WGS) entry which is preliminary data.</text>
</comment>
<reference evidence="1 2" key="1">
    <citation type="submission" date="2015-01" db="EMBL/GenBank/DDBJ databases">
        <title>Draft genome of the acidophilic iron oxidizer Acidithrix ferrooxidans strain Py-F3.</title>
        <authorList>
            <person name="Poehlein A."/>
            <person name="Eisen S."/>
            <person name="Schloemann M."/>
            <person name="Johnson B.D."/>
            <person name="Daniel R."/>
            <person name="Muehling M."/>
        </authorList>
    </citation>
    <scope>NUCLEOTIDE SEQUENCE [LARGE SCALE GENOMIC DNA]</scope>
    <source>
        <strain evidence="1 2">Py-F3</strain>
    </source>
</reference>
<dbReference type="OrthoDB" id="3035096at2"/>
<accession>A0A0D8HJK4</accession>
<proteinExistence type="predicted"/>
<sequence length="135" mass="15388">MRRQTPRITARALRKDAHEFWIFVTLILTRIGYISSDLVELSEANAEKWILITSLLSTDSQLLAPDYQPTLGADYKTAFEIRQRQKRLTCADVDKVVTAYVGGSTTYEIARQFGVHRYTVSQHLKGRGIKLGQRS</sequence>
<dbReference type="EMBL" id="JXYS01000026">
    <property type="protein sequence ID" value="KJF18044.1"/>
    <property type="molecule type" value="Genomic_DNA"/>
</dbReference>
<dbReference type="RefSeq" id="WP_052604912.1">
    <property type="nucleotide sequence ID" value="NZ_JXYS01000026.1"/>
</dbReference>
<name>A0A0D8HJK4_9ACTN</name>
<dbReference type="Gene3D" id="1.10.10.60">
    <property type="entry name" value="Homeodomain-like"/>
    <property type="match status" value="1"/>
</dbReference>